<dbReference type="AlphaFoldDB" id="A0A1H4T105"/>
<dbReference type="SUPFAM" id="SSF50800">
    <property type="entry name" value="PK beta-barrel domain-like"/>
    <property type="match status" value="1"/>
</dbReference>
<dbReference type="RefSeq" id="WP_091187449.1">
    <property type="nucleotide sequence ID" value="NZ_FNRY01000002.1"/>
</dbReference>
<dbReference type="GO" id="GO:0030151">
    <property type="term" value="F:molybdenum ion binding"/>
    <property type="evidence" value="ECO:0007669"/>
    <property type="project" value="InterPro"/>
</dbReference>
<dbReference type="InterPro" id="IPR005302">
    <property type="entry name" value="MoCF_Sase_C"/>
</dbReference>
<dbReference type="Pfam" id="PF03473">
    <property type="entry name" value="MOSC"/>
    <property type="match status" value="1"/>
</dbReference>
<dbReference type="PANTHER" id="PTHR36930:SF1">
    <property type="entry name" value="MOSC DOMAIN-CONTAINING PROTEIN"/>
    <property type="match status" value="1"/>
</dbReference>
<name>A0A1H4T105_9MICO</name>
<feature type="domain" description="MOSC" evidence="1">
    <location>
        <begin position="19"/>
        <end position="167"/>
    </location>
</feature>
<dbReference type="PANTHER" id="PTHR36930">
    <property type="entry name" value="METAL-SULFUR CLUSTER BIOSYNTHESIS PROTEINS YUAD-RELATED"/>
    <property type="match status" value="1"/>
</dbReference>
<dbReference type="EMBL" id="FNRY01000002">
    <property type="protein sequence ID" value="SEC50107.1"/>
    <property type="molecule type" value="Genomic_DNA"/>
</dbReference>
<proteinExistence type="predicted"/>
<dbReference type="STRING" id="640635.SAMN04489806_3070"/>
<evidence type="ECO:0000313" key="3">
    <source>
        <dbReference type="Proteomes" id="UP000199183"/>
    </source>
</evidence>
<gene>
    <name evidence="2" type="ORF">SAMN04489806_3070</name>
</gene>
<accession>A0A1H4T105</accession>
<dbReference type="InterPro" id="IPR011037">
    <property type="entry name" value="Pyrv_Knase-like_insert_dom_sf"/>
</dbReference>
<dbReference type="GO" id="GO:0030170">
    <property type="term" value="F:pyridoxal phosphate binding"/>
    <property type="evidence" value="ECO:0007669"/>
    <property type="project" value="InterPro"/>
</dbReference>
<reference evidence="2 3" key="1">
    <citation type="submission" date="2016-10" db="EMBL/GenBank/DDBJ databases">
        <authorList>
            <person name="de Groot N.N."/>
        </authorList>
    </citation>
    <scope>NUCLEOTIDE SEQUENCE [LARGE SCALE GENOMIC DNA]</scope>
    <source>
        <strain evidence="2 3">DSM 21799</strain>
    </source>
</reference>
<dbReference type="PROSITE" id="PS51340">
    <property type="entry name" value="MOSC"/>
    <property type="match status" value="1"/>
</dbReference>
<dbReference type="GO" id="GO:0003824">
    <property type="term" value="F:catalytic activity"/>
    <property type="evidence" value="ECO:0007669"/>
    <property type="project" value="InterPro"/>
</dbReference>
<keyword evidence="3" id="KW-1185">Reference proteome</keyword>
<evidence type="ECO:0000313" key="2">
    <source>
        <dbReference type="EMBL" id="SEC50107.1"/>
    </source>
</evidence>
<dbReference type="InterPro" id="IPR052716">
    <property type="entry name" value="MOSC_domain"/>
</dbReference>
<dbReference type="Gene3D" id="2.40.33.20">
    <property type="entry name" value="PK beta-barrel domain-like"/>
    <property type="match status" value="1"/>
</dbReference>
<protein>
    <submittedName>
        <fullName evidence="2">MOSC domain-containing protein YiiM</fullName>
    </submittedName>
</protein>
<dbReference type="Proteomes" id="UP000199183">
    <property type="component" value="Unassembled WGS sequence"/>
</dbReference>
<dbReference type="OrthoDB" id="9786134at2"/>
<sequence length="179" mass="19413">MTSRVVGVHRSAEHTFSKEPLARIRLIEGIGVEGDAHAGTTVKHRSRVAKNPSQPNLRQVHLIHRELFDLLGRAGYRVNPGELGENITTEGVNLLALPVGTRLTVGDAVVTVTGLRNPCQQINDYQQGLLKQVLRTNDDGDIERLTGVMGIVSRSGVVQAGDAIAIEYPPEPHLRLAPV</sequence>
<evidence type="ECO:0000259" key="1">
    <source>
        <dbReference type="PROSITE" id="PS51340"/>
    </source>
</evidence>
<organism evidence="2 3">
    <name type="scientific">Paramicrobacterium humi</name>
    <dbReference type="NCBI Taxonomy" id="640635"/>
    <lineage>
        <taxon>Bacteria</taxon>
        <taxon>Bacillati</taxon>
        <taxon>Actinomycetota</taxon>
        <taxon>Actinomycetes</taxon>
        <taxon>Micrococcales</taxon>
        <taxon>Microbacteriaceae</taxon>
        <taxon>Paramicrobacterium</taxon>
    </lineage>
</organism>